<dbReference type="Pfam" id="PF13639">
    <property type="entry name" value="zf-RING_2"/>
    <property type="match status" value="1"/>
</dbReference>
<evidence type="ECO:0000313" key="7">
    <source>
        <dbReference type="Proteomes" id="UP001370490"/>
    </source>
</evidence>
<dbReference type="GO" id="GO:0008270">
    <property type="term" value="F:zinc ion binding"/>
    <property type="evidence" value="ECO:0007669"/>
    <property type="project" value="UniProtKB-KW"/>
</dbReference>
<keyword evidence="7" id="KW-1185">Reference proteome</keyword>
<evidence type="ECO:0000256" key="2">
    <source>
        <dbReference type="ARBA" id="ARBA00022771"/>
    </source>
</evidence>
<organism evidence="6 7">
    <name type="scientific">Dillenia turbinata</name>
    <dbReference type="NCBI Taxonomy" id="194707"/>
    <lineage>
        <taxon>Eukaryota</taxon>
        <taxon>Viridiplantae</taxon>
        <taxon>Streptophyta</taxon>
        <taxon>Embryophyta</taxon>
        <taxon>Tracheophyta</taxon>
        <taxon>Spermatophyta</taxon>
        <taxon>Magnoliopsida</taxon>
        <taxon>eudicotyledons</taxon>
        <taxon>Gunneridae</taxon>
        <taxon>Pentapetalae</taxon>
        <taxon>Dilleniales</taxon>
        <taxon>Dilleniaceae</taxon>
        <taxon>Dillenia</taxon>
    </lineage>
</organism>
<dbReference type="Gene3D" id="3.30.40.10">
    <property type="entry name" value="Zinc/RING finger domain, C3HC4 (zinc finger)"/>
    <property type="match status" value="1"/>
</dbReference>
<accession>A0AAN8UHW4</accession>
<feature type="domain" description="RING-type" evidence="5">
    <location>
        <begin position="220"/>
        <end position="263"/>
    </location>
</feature>
<evidence type="ECO:0000256" key="3">
    <source>
        <dbReference type="ARBA" id="ARBA00022833"/>
    </source>
</evidence>
<evidence type="ECO:0000256" key="4">
    <source>
        <dbReference type="PROSITE-ProRule" id="PRU00175"/>
    </source>
</evidence>
<dbReference type="GO" id="GO:0016567">
    <property type="term" value="P:protein ubiquitination"/>
    <property type="evidence" value="ECO:0007669"/>
    <property type="project" value="TreeGrafter"/>
</dbReference>
<evidence type="ECO:0000259" key="5">
    <source>
        <dbReference type="PROSITE" id="PS50089"/>
    </source>
</evidence>
<dbReference type="AlphaFoldDB" id="A0AAN8UHW4"/>
<evidence type="ECO:0000256" key="1">
    <source>
        <dbReference type="ARBA" id="ARBA00022723"/>
    </source>
</evidence>
<dbReference type="InterPro" id="IPR013083">
    <property type="entry name" value="Znf_RING/FYVE/PHD"/>
</dbReference>
<dbReference type="PANTHER" id="PTHR45969">
    <property type="entry name" value="RING ZINC FINGER PROTEIN-RELATED"/>
    <property type="match status" value="1"/>
</dbReference>
<dbReference type="InterPro" id="IPR001841">
    <property type="entry name" value="Znf_RING"/>
</dbReference>
<reference evidence="6 7" key="1">
    <citation type="submission" date="2023-12" db="EMBL/GenBank/DDBJ databases">
        <title>A high-quality genome assembly for Dillenia turbinata (Dilleniales).</title>
        <authorList>
            <person name="Chanderbali A."/>
        </authorList>
    </citation>
    <scope>NUCLEOTIDE SEQUENCE [LARGE SCALE GENOMIC DNA]</scope>
    <source>
        <strain evidence="6">LSX21</strain>
        <tissue evidence="6">Leaf</tissue>
    </source>
</reference>
<dbReference type="Proteomes" id="UP001370490">
    <property type="component" value="Unassembled WGS sequence"/>
</dbReference>
<dbReference type="GO" id="GO:0061630">
    <property type="term" value="F:ubiquitin protein ligase activity"/>
    <property type="evidence" value="ECO:0007669"/>
    <property type="project" value="TreeGrafter"/>
</dbReference>
<sequence length="300" mass="33715">MISLIYDYPRFSTVTLILYACIWIPFLQIKNALVEILGFKYKLGHPWPFEGSDELFAEGGQSCSCSMQLPASRFQDIKLLDDSGIDEVETEKSCAICLTEFGDKDVDSLGVNFLHAQIQDRVIESLTSSQKMISLIYTHPGFGIATLILYTCIWNPFVQIKKALVGFLGFQLKLAMMSWPLRSNDELLADGGKSFCSCSLNELPAEKFQDIKVLDDGRSCSICLTEFEDEDMVTQLSKCRHVFHLDCIQKWIHVDKFTCPICRSFLLSSEAVQCGDCLCNSSSFVDSAQSSLSQVSSLYW</sequence>
<dbReference type="PROSITE" id="PS50089">
    <property type="entry name" value="ZF_RING_2"/>
    <property type="match status" value="1"/>
</dbReference>
<keyword evidence="2 4" id="KW-0863">Zinc-finger</keyword>
<proteinExistence type="predicted"/>
<keyword evidence="3" id="KW-0862">Zinc</keyword>
<keyword evidence="1" id="KW-0479">Metal-binding</keyword>
<evidence type="ECO:0000313" key="6">
    <source>
        <dbReference type="EMBL" id="KAK6915875.1"/>
    </source>
</evidence>
<dbReference type="PANTHER" id="PTHR45969:SF9">
    <property type="entry name" value="RING-TYPE DOMAIN-CONTAINING PROTEIN"/>
    <property type="match status" value="1"/>
</dbReference>
<comment type="caution">
    <text evidence="6">The sequence shown here is derived from an EMBL/GenBank/DDBJ whole genome shotgun (WGS) entry which is preliminary data.</text>
</comment>
<dbReference type="SMART" id="SM00184">
    <property type="entry name" value="RING"/>
    <property type="match status" value="1"/>
</dbReference>
<dbReference type="SUPFAM" id="SSF57850">
    <property type="entry name" value="RING/U-box"/>
    <property type="match status" value="1"/>
</dbReference>
<dbReference type="EMBL" id="JBAMMX010000024">
    <property type="protein sequence ID" value="KAK6915875.1"/>
    <property type="molecule type" value="Genomic_DNA"/>
</dbReference>
<protein>
    <submittedName>
        <fullName evidence="6">Zinc finger, RING-type</fullName>
    </submittedName>
</protein>
<gene>
    <name evidence="6" type="ORF">RJ641_018736</name>
</gene>
<name>A0AAN8UHW4_9MAGN</name>